<dbReference type="Proteomes" id="UP000003806">
    <property type="component" value="Chromosome"/>
</dbReference>
<organism evidence="7 8">
    <name type="scientific">Jonquetella anthropi DSM 22815</name>
    <dbReference type="NCBI Taxonomy" id="885272"/>
    <lineage>
        <taxon>Bacteria</taxon>
        <taxon>Thermotogati</taxon>
        <taxon>Synergistota</taxon>
        <taxon>Synergistia</taxon>
        <taxon>Synergistales</taxon>
        <taxon>Dethiosulfovibrionaceae</taxon>
        <taxon>Jonquetella</taxon>
    </lineage>
</organism>
<dbReference type="HOGENOM" id="CLU_1592365_0_0_0"/>
<evidence type="ECO:0000256" key="6">
    <source>
        <dbReference type="ARBA" id="ARBA00023310"/>
    </source>
</evidence>
<dbReference type="GO" id="GO:0046933">
    <property type="term" value="F:proton-transporting ATP synthase activity, rotational mechanism"/>
    <property type="evidence" value="ECO:0007669"/>
    <property type="project" value="InterPro"/>
</dbReference>
<evidence type="ECO:0000256" key="2">
    <source>
        <dbReference type="ARBA" id="ARBA00022448"/>
    </source>
</evidence>
<dbReference type="AlphaFoldDB" id="H0UJZ5"/>
<keyword evidence="2" id="KW-0813">Transport</keyword>
<accession>H0UJZ5</accession>
<keyword evidence="3" id="KW-0375">Hydrogen ion transport</keyword>
<proteinExistence type="predicted"/>
<dbReference type="GO" id="GO:0016020">
    <property type="term" value="C:membrane"/>
    <property type="evidence" value="ECO:0007669"/>
    <property type="project" value="UniProtKB-SubCell"/>
</dbReference>
<keyword evidence="4" id="KW-0406">Ion transport</keyword>
<dbReference type="InterPro" id="IPR000711">
    <property type="entry name" value="ATPase_OSCP/dsu"/>
</dbReference>
<evidence type="ECO:0000313" key="8">
    <source>
        <dbReference type="Proteomes" id="UP000003806"/>
    </source>
</evidence>
<protein>
    <submittedName>
        <fullName evidence="7">F0F1-type ATP synthase delta subunit</fullName>
    </submittedName>
</protein>
<evidence type="ECO:0000256" key="3">
    <source>
        <dbReference type="ARBA" id="ARBA00022781"/>
    </source>
</evidence>
<evidence type="ECO:0000256" key="4">
    <source>
        <dbReference type="ARBA" id="ARBA00023065"/>
    </source>
</evidence>
<evidence type="ECO:0000256" key="5">
    <source>
        <dbReference type="ARBA" id="ARBA00023136"/>
    </source>
</evidence>
<comment type="subcellular location">
    <subcellularLocation>
        <location evidence="1">Membrane</location>
    </subcellularLocation>
</comment>
<evidence type="ECO:0000256" key="1">
    <source>
        <dbReference type="ARBA" id="ARBA00004370"/>
    </source>
</evidence>
<evidence type="ECO:0000313" key="7">
    <source>
        <dbReference type="EMBL" id="EHM13005.1"/>
    </source>
</evidence>
<reference evidence="7 8" key="1">
    <citation type="submission" date="2011-11" db="EMBL/GenBank/DDBJ databases">
        <title>The Noncontiguous Finished genome of Jonquetella anthropi DSM 22815.</title>
        <authorList>
            <consortium name="US DOE Joint Genome Institute (JGI-PGF)"/>
            <person name="Lucas S."/>
            <person name="Copeland A."/>
            <person name="Lapidus A."/>
            <person name="Glavina del Rio T."/>
            <person name="Dalin E."/>
            <person name="Tice H."/>
            <person name="Bruce D."/>
            <person name="Goodwin L."/>
            <person name="Pitluck S."/>
            <person name="Peters L."/>
            <person name="Mikhailova N."/>
            <person name="Held B."/>
            <person name="Kyrpides N."/>
            <person name="Mavromatis K."/>
            <person name="Ivanova N."/>
            <person name="Markowitz V."/>
            <person name="Cheng J.-F."/>
            <person name="Hugenholtz P."/>
            <person name="Woyke T."/>
            <person name="Wu D."/>
            <person name="Gronow S."/>
            <person name="Wellnitz S."/>
            <person name="Brambilla E."/>
            <person name="Klenk H.-P."/>
            <person name="Eisen J.A."/>
        </authorList>
    </citation>
    <scope>NUCLEOTIDE SEQUENCE [LARGE SCALE GENOMIC DNA]</scope>
    <source>
        <strain evidence="7 8">DSM 22815</strain>
    </source>
</reference>
<name>H0UJZ5_9BACT</name>
<keyword evidence="5" id="KW-0472">Membrane</keyword>
<gene>
    <name evidence="7" type="ORF">JonanDRAFT_0608</name>
</gene>
<keyword evidence="8" id="KW-1185">Reference proteome</keyword>
<sequence length="167" mass="17944">MKTLLPLAEAARLEGLKSVDFLPAIQALELCPELGRTLASPLLTHQEKLGLLSSLKLDHRAANTLVLLAEGGKISQARDLARLLRLRAIVTAGGALGILSSARPISEENRHRLEKATARRLGVSFVVLEPQIDADLYGGFRIIVSGVTYDYSLAGALRDLGSLLLEV</sequence>
<dbReference type="STRING" id="885272.JonanDRAFT_0608"/>
<dbReference type="EMBL" id="CM001376">
    <property type="protein sequence ID" value="EHM13005.1"/>
    <property type="molecule type" value="Genomic_DNA"/>
</dbReference>
<dbReference type="RefSeq" id="WP_008520828.1">
    <property type="nucleotide sequence ID" value="NZ_CM001376.1"/>
</dbReference>
<keyword evidence="6" id="KW-0066">ATP synthesis</keyword>
<dbReference type="Pfam" id="PF00213">
    <property type="entry name" value="OSCP"/>
    <property type="match status" value="1"/>
</dbReference>